<dbReference type="Gene3D" id="3.30.70.100">
    <property type="match status" value="1"/>
</dbReference>
<dbReference type="EMBL" id="OCNK01000002">
    <property type="protein sequence ID" value="SOD97464.1"/>
    <property type="molecule type" value="Genomic_DNA"/>
</dbReference>
<name>A0A286GR76_9ACTN</name>
<dbReference type="InterPro" id="IPR011008">
    <property type="entry name" value="Dimeric_a/b-barrel"/>
</dbReference>
<dbReference type="Proteomes" id="UP000219482">
    <property type="component" value="Unassembled WGS sequence"/>
</dbReference>
<keyword evidence="3" id="KW-1185">Reference proteome</keyword>
<organism evidence="2 3">
    <name type="scientific">Blastococcus haudaquaticus</name>
    <dbReference type="NCBI Taxonomy" id="1938745"/>
    <lineage>
        <taxon>Bacteria</taxon>
        <taxon>Bacillati</taxon>
        <taxon>Actinomycetota</taxon>
        <taxon>Actinomycetes</taxon>
        <taxon>Geodermatophilales</taxon>
        <taxon>Geodermatophilaceae</taxon>
        <taxon>Blastococcus</taxon>
    </lineage>
</organism>
<accession>A0A286GR76</accession>
<sequence>MIVVAGELRVASVDRDRYLAAVAEVTAQARQAPGCLDFVQAADPLDPERIVVLERWESDEDLQRFRSSGDPDDAGPDLPEIVSADVRKYRISAVEEP</sequence>
<protein>
    <submittedName>
        <fullName evidence="2">Antibiotic biosynthesis monooxygenase</fullName>
    </submittedName>
</protein>
<evidence type="ECO:0000313" key="2">
    <source>
        <dbReference type="EMBL" id="SOD97464.1"/>
    </source>
</evidence>
<dbReference type="RefSeq" id="WP_097183292.1">
    <property type="nucleotide sequence ID" value="NZ_OCNK01000002.1"/>
</dbReference>
<reference evidence="3" key="1">
    <citation type="submission" date="2017-09" db="EMBL/GenBank/DDBJ databases">
        <authorList>
            <person name="Varghese N."/>
            <person name="Submissions S."/>
        </authorList>
    </citation>
    <scope>NUCLEOTIDE SEQUENCE [LARGE SCALE GENOMIC DNA]</scope>
    <source>
        <strain evidence="3">DSM 44270</strain>
    </source>
</reference>
<dbReference type="PROSITE" id="PS51725">
    <property type="entry name" value="ABM"/>
    <property type="match status" value="1"/>
</dbReference>
<proteinExistence type="predicted"/>
<dbReference type="InterPro" id="IPR007138">
    <property type="entry name" value="ABM_dom"/>
</dbReference>
<dbReference type="GO" id="GO:0004497">
    <property type="term" value="F:monooxygenase activity"/>
    <property type="evidence" value="ECO:0007669"/>
    <property type="project" value="UniProtKB-KW"/>
</dbReference>
<feature type="domain" description="ABM" evidence="1">
    <location>
        <begin position="2"/>
        <end position="91"/>
    </location>
</feature>
<dbReference type="SUPFAM" id="SSF54909">
    <property type="entry name" value="Dimeric alpha+beta barrel"/>
    <property type="match status" value="1"/>
</dbReference>
<keyword evidence="2" id="KW-0560">Oxidoreductase</keyword>
<keyword evidence="2" id="KW-0503">Monooxygenase</keyword>
<evidence type="ECO:0000313" key="3">
    <source>
        <dbReference type="Proteomes" id="UP000219482"/>
    </source>
</evidence>
<gene>
    <name evidence="2" type="ORF">SAMN06272739_1494</name>
</gene>
<dbReference type="Pfam" id="PF03992">
    <property type="entry name" value="ABM"/>
    <property type="match status" value="1"/>
</dbReference>
<dbReference type="OrthoDB" id="287932at2"/>
<evidence type="ECO:0000259" key="1">
    <source>
        <dbReference type="PROSITE" id="PS51725"/>
    </source>
</evidence>
<dbReference type="AlphaFoldDB" id="A0A286GR76"/>